<name>A0A3S5B700_9PLAT</name>
<reference evidence="1" key="1">
    <citation type="submission" date="2018-11" db="EMBL/GenBank/DDBJ databases">
        <authorList>
            <consortium name="Pathogen Informatics"/>
        </authorList>
    </citation>
    <scope>NUCLEOTIDE SEQUENCE</scope>
</reference>
<dbReference type="AlphaFoldDB" id="A0A3S5B700"/>
<gene>
    <name evidence="1" type="ORF">PXEA_LOCUS31731</name>
</gene>
<keyword evidence="2" id="KW-1185">Reference proteome</keyword>
<dbReference type="EMBL" id="CAAALY010257462">
    <property type="protein sequence ID" value="VEL38291.1"/>
    <property type="molecule type" value="Genomic_DNA"/>
</dbReference>
<evidence type="ECO:0000313" key="1">
    <source>
        <dbReference type="EMBL" id="VEL38291.1"/>
    </source>
</evidence>
<accession>A0A3S5B700</accession>
<organism evidence="1 2">
    <name type="scientific">Protopolystoma xenopodis</name>
    <dbReference type="NCBI Taxonomy" id="117903"/>
    <lineage>
        <taxon>Eukaryota</taxon>
        <taxon>Metazoa</taxon>
        <taxon>Spiralia</taxon>
        <taxon>Lophotrochozoa</taxon>
        <taxon>Platyhelminthes</taxon>
        <taxon>Monogenea</taxon>
        <taxon>Polyopisthocotylea</taxon>
        <taxon>Polystomatidea</taxon>
        <taxon>Polystomatidae</taxon>
        <taxon>Protopolystoma</taxon>
    </lineage>
</organism>
<evidence type="ECO:0000313" key="2">
    <source>
        <dbReference type="Proteomes" id="UP000784294"/>
    </source>
</evidence>
<proteinExistence type="predicted"/>
<comment type="caution">
    <text evidence="1">The sequence shown here is derived from an EMBL/GenBank/DDBJ whole genome shotgun (WGS) entry which is preliminary data.</text>
</comment>
<dbReference type="Proteomes" id="UP000784294">
    <property type="component" value="Unassembled WGS sequence"/>
</dbReference>
<protein>
    <submittedName>
        <fullName evidence="1">Uncharacterized protein</fullName>
    </submittedName>
</protein>
<sequence>MVAGESGRHFFVWPARFDPRSSDSFGFYVILAIPYAEIVNWSRLVAHNRDELRRRQTFRLFTTVKGDLDRPVAQSLELLTTFVASFSHWSTSSWDRQNLKNRTEPTELRRIGQSAETIETGLLKPFADLCLDHPQLSFFYITHAVLTDIVLTTHISSKPIVLFSTSRPPFSRFGASGQD</sequence>